<evidence type="ECO:0000256" key="10">
    <source>
        <dbReference type="ARBA" id="ARBA00022741"/>
    </source>
</evidence>
<dbReference type="PROSITE" id="PS50112">
    <property type="entry name" value="PAS"/>
    <property type="match status" value="1"/>
</dbReference>
<dbReference type="OrthoDB" id="9805474at2"/>
<dbReference type="PRINTS" id="PR00344">
    <property type="entry name" value="BCTRLSENSOR"/>
</dbReference>
<dbReference type="Gene3D" id="3.40.50.2300">
    <property type="match status" value="2"/>
</dbReference>
<dbReference type="InterPro" id="IPR005467">
    <property type="entry name" value="His_kinase_dom"/>
</dbReference>
<dbReference type="SMART" id="SM00086">
    <property type="entry name" value="PAC"/>
    <property type="match status" value="1"/>
</dbReference>
<keyword evidence="7" id="KW-0808">Transferase</keyword>
<keyword evidence="6" id="KW-0597">Phosphoprotein</keyword>
<dbReference type="GO" id="GO:0000166">
    <property type="term" value="F:nucleotide binding"/>
    <property type="evidence" value="ECO:0007669"/>
    <property type="project" value="UniProtKB-KW"/>
</dbReference>
<dbReference type="InterPro" id="IPR035965">
    <property type="entry name" value="PAS-like_dom_sf"/>
</dbReference>
<dbReference type="InterPro" id="IPR003594">
    <property type="entry name" value="HATPase_dom"/>
</dbReference>
<dbReference type="GO" id="GO:0005886">
    <property type="term" value="C:plasma membrane"/>
    <property type="evidence" value="ECO:0007669"/>
    <property type="project" value="UniProtKB-SubCell"/>
</dbReference>
<dbReference type="InterPro" id="IPR052162">
    <property type="entry name" value="Sensor_kinase/Photoreceptor"/>
</dbReference>
<dbReference type="GO" id="GO:0000155">
    <property type="term" value="F:phosphorelay sensor kinase activity"/>
    <property type="evidence" value="ECO:0007669"/>
    <property type="project" value="InterPro"/>
</dbReference>
<dbReference type="SMART" id="SM00388">
    <property type="entry name" value="HisKA"/>
    <property type="match status" value="1"/>
</dbReference>
<accession>A0A5R8KIJ1</accession>
<dbReference type="InterPro" id="IPR036097">
    <property type="entry name" value="HisK_dim/P_sf"/>
</dbReference>
<dbReference type="Pfam" id="PF04392">
    <property type="entry name" value="ABC_sub_bind"/>
    <property type="match status" value="1"/>
</dbReference>
<dbReference type="AlphaFoldDB" id="A0A5R8KIJ1"/>
<evidence type="ECO:0000256" key="3">
    <source>
        <dbReference type="ARBA" id="ARBA00012438"/>
    </source>
</evidence>
<dbReference type="FunFam" id="2.10.70.100:FF:000001">
    <property type="entry name" value="Sensory transduction histidine kinase"/>
    <property type="match status" value="1"/>
</dbReference>
<dbReference type="PROSITE" id="PS50113">
    <property type="entry name" value="PAC"/>
    <property type="match status" value="1"/>
</dbReference>
<dbReference type="InterPro" id="IPR000014">
    <property type="entry name" value="PAS"/>
</dbReference>
<keyword evidence="13 14" id="KW-0472">Membrane</keyword>
<dbReference type="Gene3D" id="2.10.70.100">
    <property type="match status" value="1"/>
</dbReference>
<evidence type="ECO:0000256" key="8">
    <source>
        <dbReference type="ARBA" id="ARBA00022692"/>
    </source>
</evidence>
<keyword evidence="4" id="KW-1003">Cell membrane</keyword>
<dbReference type="Pfam" id="PF02518">
    <property type="entry name" value="HATPase_c"/>
    <property type="match status" value="1"/>
</dbReference>
<comment type="caution">
    <text evidence="18">The sequence shown here is derived from an EMBL/GenBank/DDBJ whole genome shotgun (WGS) entry which is preliminary data.</text>
</comment>
<dbReference type="PROSITE" id="PS50109">
    <property type="entry name" value="HIS_KIN"/>
    <property type="match status" value="1"/>
</dbReference>
<dbReference type="Pfam" id="PF00512">
    <property type="entry name" value="HisKA"/>
    <property type="match status" value="1"/>
</dbReference>
<evidence type="ECO:0000256" key="4">
    <source>
        <dbReference type="ARBA" id="ARBA00022475"/>
    </source>
</evidence>
<dbReference type="InterPro" id="IPR007487">
    <property type="entry name" value="ABC_transpt-TYRBP-like"/>
</dbReference>
<feature type="transmembrane region" description="Helical" evidence="14">
    <location>
        <begin position="343"/>
        <end position="364"/>
    </location>
</feature>
<evidence type="ECO:0000256" key="6">
    <source>
        <dbReference type="ARBA" id="ARBA00022553"/>
    </source>
</evidence>
<comment type="subcellular location">
    <subcellularLocation>
        <location evidence="2">Cell inner membrane</location>
        <topology evidence="2">Multi-pass membrane protein</topology>
    </subcellularLocation>
</comment>
<dbReference type="NCBIfam" id="TIGR00229">
    <property type="entry name" value="sensory_box"/>
    <property type="match status" value="1"/>
</dbReference>
<dbReference type="PANTHER" id="PTHR43304">
    <property type="entry name" value="PHYTOCHROME-LIKE PROTEIN CPH1"/>
    <property type="match status" value="1"/>
</dbReference>
<evidence type="ECO:0000256" key="13">
    <source>
        <dbReference type="ARBA" id="ARBA00023136"/>
    </source>
</evidence>
<dbReference type="InterPro" id="IPR003661">
    <property type="entry name" value="HisK_dim/P_dom"/>
</dbReference>
<feature type="domain" description="PAS" evidence="16">
    <location>
        <begin position="412"/>
        <end position="449"/>
    </location>
</feature>
<protein>
    <recommendedName>
        <fullName evidence="3">histidine kinase</fullName>
        <ecNumber evidence="3">2.7.13.3</ecNumber>
    </recommendedName>
</protein>
<evidence type="ECO:0000256" key="2">
    <source>
        <dbReference type="ARBA" id="ARBA00004429"/>
    </source>
</evidence>
<name>A0A5R8KIJ1_9BACT</name>
<evidence type="ECO:0000256" key="1">
    <source>
        <dbReference type="ARBA" id="ARBA00000085"/>
    </source>
</evidence>
<reference evidence="18 19" key="1">
    <citation type="submission" date="2019-05" db="EMBL/GenBank/DDBJ databases">
        <title>Verrucobacter flavum gen. nov., sp. nov. a new member of the family Verrucomicrobiaceae.</title>
        <authorList>
            <person name="Szuroczki S."/>
            <person name="Abbaszade G."/>
            <person name="Szabo A."/>
            <person name="Felfoldi T."/>
            <person name="Schumann P."/>
            <person name="Boka K."/>
            <person name="Keki Z."/>
            <person name="Toumi M."/>
            <person name="Toth E."/>
        </authorList>
    </citation>
    <scope>NUCLEOTIDE SEQUENCE [LARGE SCALE GENOMIC DNA]</scope>
    <source>
        <strain evidence="18 19">MG-N-17</strain>
    </source>
</reference>
<evidence type="ECO:0000259" key="17">
    <source>
        <dbReference type="PROSITE" id="PS50113"/>
    </source>
</evidence>
<dbReference type="Pfam" id="PF08447">
    <property type="entry name" value="PAS_3"/>
    <property type="match status" value="1"/>
</dbReference>
<dbReference type="InterPro" id="IPR000700">
    <property type="entry name" value="PAS-assoc_C"/>
</dbReference>
<dbReference type="EMBL" id="VAUV01000003">
    <property type="protein sequence ID" value="TLD72102.1"/>
    <property type="molecule type" value="Genomic_DNA"/>
</dbReference>
<dbReference type="InterPro" id="IPR004358">
    <property type="entry name" value="Sig_transdc_His_kin-like_C"/>
</dbReference>
<dbReference type="SUPFAM" id="SSF55874">
    <property type="entry name" value="ATPase domain of HSP90 chaperone/DNA topoisomerase II/histidine kinase"/>
    <property type="match status" value="1"/>
</dbReference>
<evidence type="ECO:0000256" key="7">
    <source>
        <dbReference type="ARBA" id="ARBA00022679"/>
    </source>
</evidence>
<evidence type="ECO:0000256" key="5">
    <source>
        <dbReference type="ARBA" id="ARBA00022519"/>
    </source>
</evidence>
<dbReference type="Proteomes" id="UP000306196">
    <property type="component" value="Unassembled WGS sequence"/>
</dbReference>
<feature type="domain" description="PAC" evidence="17">
    <location>
        <begin position="452"/>
        <end position="504"/>
    </location>
</feature>
<dbReference type="InterPro" id="IPR013655">
    <property type="entry name" value="PAS_fold_3"/>
</dbReference>
<dbReference type="CDD" id="cd00082">
    <property type="entry name" value="HisKA"/>
    <property type="match status" value="1"/>
</dbReference>
<dbReference type="CDD" id="cd00130">
    <property type="entry name" value="PAS"/>
    <property type="match status" value="1"/>
</dbReference>
<dbReference type="Gene3D" id="1.10.287.130">
    <property type="match status" value="1"/>
</dbReference>
<keyword evidence="11" id="KW-0418">Kinase</keyword>
<keyword evidence="19" id="KW-1185">Reference proteome</keyword>
<proteinExistence type="predicted"/>
<keyword evidence="12 14" id="KW-1133">Transmembrane helix</keyword>
<comment type="catalytic activity">
    <reaction evidence="1">
        <text>ATP + protein L-histidine = ADP + protein N-phospho-L-histidine.</text>
        <dbReference type="EC" id="2.7.13.3"/>
    </reaction>
</comment>
<evidence type="ECO:0000256" key="12">
    <source>
        <dbReference type="ARBA" id="ARBA00022989"/>
    </source>
</evidence>
<keyword evidence="5" id="KW-0997">Cell inner membrane</keyword>
<organism evidence="18 19">
    <name type="scientific">Phragmitibacter flavus</name>
    <dbReference type="NCBI Taxonomy" id="2576071"/>
    <lineage>
        <taxon>Bacteria</taxon>
        <taxon>Pseudomonadati</taxon>
        <taxon>Verrucomicrobiota</taxon>
        <taxon>Verrucomicrobiia</taxon>
        <taxon>Verrucomicrobiales</taxon>
        <taxon>Verrucomicrobiaceae</taxon>
        <taxon>Phragmitibacter</taxon>
    </lineage>
</organism>
<evidence type="ECO:0000256" key="11">
    <source>
        <dbReference type="ARBA" id="ARBA00022777"/>
    </source>
</evidence>
<dbReference type="SUPFAM" id="SSF55785">
    <property type="entry name" value="PYP-like sensor domain (PAS domain)"/>
    <property type="match status" value="1"/>
</dbReference>
<dbReference type="InterPro" id="IPR036890">
    <property type="entry name" value="HATPase_C_sf"/>
</dbReference>
<dbReference type="InterPro" id="IPR001610">
    <property type="entry name" value="PAC"/>
</dbReference>
<evidence type="ECO:0000259" key="16">
    <source>
        <dbReference type="PROSITE" id="PS50112"/>
    </source>
</evidence>
<dbReference type="Gene3D" id="3.30.565.10">
    <property type="entry name" value="Histidine kinase-like ATPase, C-terminal domain"/>
    <property type="match status" value="1"/>
</dbReference>
<keyword evidence="10" id="KW-0547">Nucleotide-binding</keyword>
<dbReference type="EC" id="2.7.13.3" evidence="3"/>
<evidence type="ECO:0000259" key="15">
    <source>
        <dbReference type="PROSITE" id="PS50109"/>
    </source>
</evidence>
<dbReference type="Gene3D" id="3.30.450.20">
    <property type="entry name" value="PAS domain"/>
    <property type="match status" value="1"/>
</dbReference>
<evidence type="ECO:0000256" key="14">
    <source>
        <dbReference type="SAM" id="Phobius"/>
    </source>
</evidence>
<evidence type="ECO:0000313" key="18">
    <source>
        <dbReference type="EMBL" id="TLD72102.1"/>
    </source>
</evidence>
<sequence>MGRNSPAMSQVFFLFFAFGWLAQIGIASASEPSPKRVLLLYSERAGIPAIQAIDAGLVEAFAARGNVEVFSEYFDFARFPAKKHAEGQVEHLHDRYGGLKLDKVIVVGFETLKFVIQHREKLFPGVPVTFCGIERHLLSGTTLPPDVNGVVLNYDFRRTIELALKLQPGLKDVVCVFGSSAFDQQVGHDALAALAEYPQLRVRRLDTTPYAEIIEQVRHLPRNTMVFHISMLRDSSGQTRLSPRVAEEISNASSVPVYSVALHHLERGVIGGAMMDYAAHGKEIGNEAVARLDGRPPTPNEAASSPWIINWQALKKWKIPEALVPSDALIKYKPPTLWEEHPGLITGILAVVLIQSILIALLLVNIGNRCRAERALAESEERMGLAAAAAGLGMWVWDVRGNTWMTEQGRALFGFKPEAELDYAAILDRVHPEDRSARELAIKRALDTRGKYEMEYRVQLPDGSMRWVSARGHCVAEGNGKTVKLLGVSMDITHRKQAELEALQQRAELSHLSRVALVGEMATTLAHELNQPLTAIVTNASAAQRFIAHDDMDPDELREMLTDIAADGRRAGDIIRGIKGMVRKVASERRKVDMIDVINDVLRLVRADALANGCAITTHLEKNLPLVLGDPVQLQQVLLNLIVNAFDAMRRVPCEPCRVEIASSLDNESVEVSVRDFGPGLPDEDRVFERFFSTKSDGMGMGLAIARSIIETHGGTLTAENMSDGGARFWLRLPAQVPIHEEATV</sequence>
<gene>
    <name evidence="18" type="ORF">FEM03_05080</name>
</gene>
<dbReference type="SMART" id="SM00387">
    <property type="entry name" value="HATPase_c"/>
    <property type="match status" value="1"/>
</dbReference>
<dbReference type="SUPFAM" id="SSF47384">
    <property type="entry name" value="Homodimeric domain of signal transducing histidine kinase"/>
    <property type="match status" value="1"/>
</dbReference>
<keyword evidence="9" id="KW-0677">Repeat</keyword>
<keyword evidence="8 14" id="KW-0812">Transmembrane</keyword>
<feature type="domain" description="Histidine kinase" evidence="15">
    <location>
        <begin position="524"/>
        <end position="737"/>
    </location>
</feature>
<evidence type="ECO:0000256" key="9">
    <source>
        <dbReference type="ARBA" id="ARBA00022737"/>
    </source>
</evidence>
<dbReference type="PANTHER" id="PTHR43304:SF1">
    <property type="entry name" value="PAC DOMAIN-CONTAINING PROTEIN"/>
    <property type="match status" value="1"/>
</dbReference>
<evidence type="ECO:0000313" key="19">
    <source>
        <dbReference type="Proteomes" id="UP000306196"/>
    </source>
</evidence>